<protein>
    <submittedName>
        <fullName evidence="3">YlxR family protein</fullName>
    </submittedName>
</protein>
<reference evidence="3" key="2">
    <citation type="submission" date="2023-10" db="EMBL/GenBank/DDBJ databases">
        <authorList>
            <person name="Choi B."/>
        </authorList>
    </citation>
    <scope>NUCLEOTIDE SEQUENCE</scope>
    <source>
        <strain evidence="3">UMB0763</strain>
    </source>
</reference>
<sequence length="105" mass="11738">MATRKTVADTELLRVVHDQGTPSRVIPDPRRRLPGRGAWLTPTMEAYEIAEKRQAFGRALRIGRKPDTSLVREYILRAHSAELGNNNRDCPVVGGMTTTKKDPSN</sequence>
<evidence type="ECO:0000313" key="4">
    <source>
        <dbReference type="Proteomes" id="UP000234560"/>
    </source>
</evidence>
<dbReference type="InterPro" id="IPR007393">
    <property type="entry name" value="YlxR_dom"/>
</dbReference>
<dbReference type="InterPro" id="IPR035931">
    <property type="entry name" value="YlxR-like_sf"/>
</dbReference>
<feature type="region of interest" description="Disordered" evidence="1">
    <location>
        <begin position="85"/>
        <end position="105"/>
    </location>
</feature>
<evidence type="ECO:0000313" key="3">
    <source>
        <dbReference type="EMBL" id="WOT03467.1"/>
    </source>
</evidence>
<name>A0AAF0YU32_9CORY</name>
<dbReference type="PANTHER" id="PTHR34215:SF1">
    <property type="entry name" value="YLXR DOMAIN-CONTAINING PROTEIN"/>
    <property type="match status" value="1"/>
</dbReference>
<dbReference type="KEGG" id="cpyr:CYJ47_04790"/>
<gene>
    <name evidence="3" type="ORF">CYJ47_04790</name>
</gene>
<dbReference type="EMBL" id="CP136958">
    <property type="protein sequence ID" value="WOT03467.1"/>
    <property type="molecule type" value="Genomic_DNA"/>
</dbReference>
<dbReference type="Pfam" id="PF04296">
    <property type="entry name" value="YlxR"/>
    <property type="match status" value="1"/>
</dbReference>
<dbReference type="InterPro" id="IPR037465">
    <property type="entry name" value="YlxR"/>
</dbReference>
<dbReference type="Gene3D" id="3.30.1230.10">
    <property type="entry name" value="YlxR-like"/>
    <property type="match status" value="1"/>
</dbReference>
<dbReference type="PANTHER" id="PTHR34215">
    <property type="entry name" value="BLL0784 PROTEIN"/>
    <property type="match status" value="1"/>
</dbReference>
<evidence type="ECO:0000259" key="2">
    <source>
        <dbReference type="Pfam" id="PF04296"/>
    </source>
</evidence>
<accession>A0AAF0YU32</accession>
<dbReference type="AlphaFoldDB" id="A0AAF0YU32"/>
<evidence type="ECO:0000256" key="1">
    <source>
        <dbReference type="SAM" id="MobiDB-lite"/>
    </source>
</evidence>
<proteinExistence type="predicted"/>
<dbReference type="SUPFAM" id="SSF64376">
    <property type="entry name" value="YlxR-like"/>
    <property type="match status" value="1"/>
</dbReference>
<organism evidence="3 4">
    <name type="scientific">Corynebacterium pyruviciproducens</name>
    <dbReference type="NCBI Taxonomy" id="598660"/>
    <lineage>
        <taxon>Bacteria</taxon>
        <taxon>Bacillati</taxon>
        <taxon>Actinomycetota</taxon>
        <taxon>Actinomycetes</taxon>
        <taxon>Mycobacteriales</taxon>
        <taxon>Corynebacteriaceae</taxon>
        <taxon>Corynebacterium</taxon>
    </lineage>
</organism>
<reference evidence="3" key="1">
    <citation type="submission" date="2017-12" db="EMBL/GenBank/DDBJ databases">
        <authorList>
            <person name="Thomas-White K."/>
            <person name="Wolfe A.J."/>
        </authorList>
    </citation>
    <scope>NUCLEOTIDE SEQUENCE</scope>
    <source>
        <strain evidence="3">UMB0763</strain>
    </source>
</reference>
<dbReference type="Proteomes" id="UP000234560">
    <property type="component" value="Chromosome"/>
</dbReference>
<feature type="domain" description="YlxR" evidence="2">
    <location>
        <begin position="2"/>
        <end position="64"/>
    </location>
</feature>
<dbReference type="RefSeq" id="WP_257877815.1">
    <property type="nucleotide sequence ID" value="NZ_CAMIHY010000032.1"/>
</dbReference>